<dbReference type="AlphaFoldDB" id="A0A9W9ZTT4"/>
<proteinExistence type="predicted"/>
<accession>A0A9W9ZTT4</accession>
<name>A0A9W9ZTT4_9CNID</name>
<feature type="region of interest" description="Disordered" evidence="1">
    <location>
        <begin position="1"/>
        <end position="84"/>
    </location>
</feature>
<gene>
    <name evidence="2" type="ORF">OS493_000937</name>
</gene>
<protein>
    <submittedName>
        <fullName evidence="2">Uncharacterized protein</fullName>
    </submittedName>
</protein>
<evidence type="ECO:0000313" key="3">
    <source>
        <dbReference type="Proteomes" id="UP001163046"/>
    </source>
</evidence>
<evidence type="ECO:0000256" key="1">
    <source>
        <dbReference type="SAM" id="MobiDB-lite"/>
    </source>
</evidence>
<dbReference type="EMBL" id="MU825873">
    <property type="protein sequence ID" value="KAJ7387602.1"/>
    <property type="molecule type" value="Genomic_DNA"/>
</dbReference>
<keyword evidence="3" id="KW-1185">Reference proteome</keyword>
<feature type="compositionally biased region" description="Basic and acidic residues" evidence="1">
    <location>
        <begin position="16"/>
        <end position="33"/>
    </location>
</feature>
<evidence type="ECO:0000313" key="2">
    <source>
        <dbReference type="EMBL" id="KAJ7387602.1"/>
    </source>
</evidence>
<sequence>MLSLLGSEQSKKRKRQDSTKESHSDDIKESETKQKKKVKLEGQVICDSKNSEEPSTNTAGAKKSGKKHAGGEKGCERKYISALG</sequence>
<dbReference type="Proteomes" id="UP001163046">
    <property type="component" value="Unassembled WGS sequence"/>
</dbReference>
<feature type="non-terminal residue" evidence="2">
    <location>
        <position position="84"/>
    </location>
</feature>
<comment type="caution">
    <text evidence="2">The sequence shown here is derived from an EMBL/GenBank/DDBJ whole genome shotgun (WGS) entry which is preliminary data.</text>
</comment>
<feature type="compositionally biased region" description="Basic and acidic residues" evidence="1">
    <location>
        <begin position="69"/>
        <end position="84"/>
    </location>
</feature>
<reference evidence="2" key="1">
    <citation type="submission" date="2023-01" db="EMBL/GenBank/DDBJ databases">
        <title>Genome assembly of the deep-sea coral Lophelia pertusa.</title>
        <authorList>
            <person name="Herrera S."/>
            <person name="Cordes E."/>
        </authorList>
    </citation>
    <scope>NUCLEOTIDE SEQUENCE</scope>
    <source>
        <strain evidence="2">USNM1676648</strain>
        <tissue evidence="2">Polyp</tissue>
    </source>
</reference>
<organism evidence="2 3">
    <name type="scientific">Desmophyllum pertusum</name>
    <dbReference type="NCBI Taxonomy" id="174260"/>
    <lineage>
        <taxon>Eukaryota</taxon>
        <taxon>Metazoa</taxon>
        <taxon>Cnidaria</taxon>
        <taxon>Anthozoa</taxon>
        <taxon>Hexacorallia</taxon>
        <taxon>Scleractinia</taxon>
        <taxon>Caryophylliina</taxon>
        <taxon>Caryophylliidae</taxon>
        <taxon>Desmophyllum</taxon>
    </lineage>
</organism>